<feature type="region of interest" description="Disordered" evidence="1">
    <location>
        <begin position="67"/>
        <end position="89"/>
    </location>
</feature>
<dbReference type="STRING" id="4081.A0A3Q7J7R8"/>
<dbReference type="PaxDb" id="4081-Solyc06g048550.1.1"/>
<proteinExistence type="predicted"/>
<feature type="compositionally biased region" description="Acidic residues" evidence="1">
    <location>
        <begin position="80"/>
        <end position="89"/>
    </location>
</feature>
<dbReference type="InParanoid" id="A0A3Q7J7R8"/>
<protein>
    <submittedName>
        <fullName evidence="2">Uncharacterized protein</fullName>
    </submittedName>
</protein>
<dbReference type="Proteomes" id="UP000004994">
    <property type="component" value="Chromosome 12"/>
</dbReference>
<reference evidence="2" key="2">
    <citation type="submission" date="2019-01" db="UniProtKB">
        <authorList>
            <consortium name="EnsemblPlants"/>
        </authorList>
    </citation>
    <scope>IDENTIFICATION</scope>
    <source>
        <strain evidence="2">cv. Heinz 1706</strain>
    </source>
</reference>
<keyword evidence="3" id="KW-1185">Reference proteome</keyword>
<dbReference type="Gramene" id="Solyc12g036095.1.1">
    <property type="protein sequence ID" value="Solyc12g036095.1.1"/>
    <property type="gene ID" value="Solyc12g036095.1"/>
</dbReference>
<sequence>MVESYLSDLSLLMLESVCLHSGYQTNGEDGEAVYLGEEGEACNLSGEGGEGEAVNLGGESEACNLTGEGGEGEHVNLGGEEVDDNLGGEEVDDNLVWEGEHFSAYKSKKQPTKLFSNKKRDSSSSQLPPLSGHKRPYSSASFAAATGENRRPATGFGVYSNPTTGAHVFN</sequence>
<dbReference type="AlphaFoldDB" id="A0A3Q7J7R8"/>
<evidence type="ECO:0000313" key="2">
    <source>
        <dbReference type="EnsemblPlants" id="Solyc12g036095.1.1"/>
    </source>
</evidence>
<feature type="region of interest" description="Disordered" evidence="1">
    <location>
        <begin position="108"/>
        <end position="170"/>
    </location>
</feature>
<reference evidence="2" key="1">
    <citation type="journal article" date="2012" name="Nature">
        <title>The tomato genome sequence provides insights into fleshy fruit evolution.</title>
        <authorList>
            <consortium name="Tomato Genome Consortium"/>
        </authorList>
    </citation>
    <scope>NUCLEOTIDE SEQUENCE [LARGE SCALE GENOMIC DNA]</scope>
    <source>
        <strain evidence="2">cv. Heinz 1706</strain>
    </source>
</reference>
<dbReference type="EnsemblPlants" id="Solyc12g036095.1.1">
    <property type="protein sequence ID" value="Solyc12g036095.1.1"/>
    <property type="gene ID" value="Solyc12g036095.1"/>
</dbReference>
<organism evidence="2">
    <name type="scientific">Solanum lycopersicum</name>
    <name type="common">Tomato</name>
    <name type="synonym">Lycopersicon esculentum</name>
    <dbReference type="NCBI Taxonomy" id="4081"/>
    <lineage>
        <taxon>Eukaryota</taxon>
        <taxon>Viridiplantae</taxon>
        <taxon>Streptophyta</taxon>
        <taxon>Embryophyta</taxon>
        <taxon>Tracheophyta</taxon>
        <taxon>Spermatophyta</taxon>
        <taxon>Magnoliopsida</taxon>
        <taxon>eudicotyledons</taxon>
        <taxon>Gunneridae</taxon>
        <taxon>Pentapetalae</taxon>
        <taxon>asterids</taxon>
        <taxon>lamiids</taxon>
        <taxon>Solanales</taxon>
        <taxon>Solanaceae</taxon>
        <taxon>Solanoideae</taxon>
        <taxon>Solaneae</taxon>
        <taxon>Solanum</taxon>
        <taxon>Solanum subgen. Lycopersicon</taxon>
    </lineage>
</organism>
<evidence type="ECO:0000256" key="1">
    <source>
        <dbReference type="SAM" id="MobiDB-lite"/>
    </source>
</evidence>
<accession>A0A3Q7J7R8</accession>
<name>A0A3Q7J7R8_SOLLC</name>
<evidence type="ECO:0000313" key="3">
    <source>
        <dbReference type="Proteomes" id="UP000004994"/>
    </source>
</evidence>